<dbReference type="InterPro" id="IPR010663">
    <property type="entry name" value="Znf_FPG/IleRS"/>
</dbReference>
<dbReference type="PROSITE" id="PS01242">
    <property type="entry name" value="ZF_FPG_1"/>
    <property type="match status" value="1"/>
</dbReference>
<keyword evidence="24" id="KW-1185">Reference proteome</keyword>
<evidence type="ECO:0000256" key="20">
    <source>
        <dbReference type="PROSITE-ProRule" id="PRU00391"/>
    </source>
</evidence>
<dbReference type="InterPro" id="IPR010979">
    <property type="entry name" value="Ribosomal_uS13-like_H2TH"/>
</dbReference>
<dbReference type="InterPro" id="IPR015887">
    <property type="entry name" value="DNA_glyclase_Znf_dom_DNA_BS"/>
</dbReference>
<dbReference type="GO" id="GO:0008270">
    <property type="term" value="F:zinc ion binding"/>
    <property type="evidence" value="ECO:0007669"/>
    <property type="project" value="UniProtKB-KW"/>
</dbReference>
<evidence type="ECO:0000256" key="6">
    <source>
        <dbReference type="ARBA" id="ARBA00012720"/>
    </source>
</evidence>
<dbReference type="Gene3D" id="3.20.190.10">
    <property type="entry name" value="MutM-like, N-terminal"/>
    <property type="match status" value="1"/>
</dbReference>
<dbReference type="FunFam" id="1.10.8.50:FF:000003">
    <property type="entry name" value="Formamidopyrimidine-DNA glycosylase"/>
    <property type="match status" value="1"/>
</dbReference>
<evidence type="ECO:0000313" key="24">
    <source>
        <dbReference type="Proteomes" id="UP000253934"/>
    </source>
</evidence>
<sequence>MPELPEVQGFVNAIKKSYVGLTLKNIKFHREDLRYPFQVKELKQIFAPGNRLLQCYREGKQLVLETNHGSVSISLGMSGAFKPILSIDVEKHQHVSVFFENGEGFAYVDPRRFGFWKIKDKIAAAQKVCDPLQESELLELFLSPLIREKNTSIKDILMDQKLIGGIGNIYAVEALYIAKIHPLKNCAEISVKQWKSLARAIPEILQLAIEMGGSSISSYRTLNGDKGSFQHVHRVYGRTGLKCLQKNCSGTIERIVQKGRSSWFCSECQSNSK</sequence>
<reference evidence="23" key="1">
    <citation type="submission" date="2018-04" db="EMBL/GenBank/DDBJ databases">
        <title>Draft genome sequence of the Candidatus Spirobacillus cienkowskii, a pathogen of freshwater Daphnia species, reconstructed from hemolymph metagenomic reads.</title>
        <authorList>
            <person name="Bresciani L."/>
            <person name="Lemos L.N."/>
            <person name="Wale N."/>
            <person name="Lin J.Y."/>
            <person name="Fernandes G.R."/>
            <person name="Duffy M.A."/>
            <person name="Rodrigues J.M."/>
        </authorList>
    </citation>
    <scope>NUCLEOTIDE SEQUENCE [LARGE SCALE GENOMIC DNA]</scope>
    <source>
        <strain evidence="23">Binning01</strain>
    </source>
</reference>
<organism evidence="23 24">
    <name type="scientific">Spirobacillus cienkowskii</name>
    <dbReference type="NCBI Taxonomy" id="495820"/>
    <lineage>
        <taxon>Bacteria</taxon>
        <taxon>Pseudomonadati</taxon>
        <taxon>Bdellovibrionota</taxon>
        <taxon>Oligoflexia</taxon>
        <taxon>Silvanigrellales</taxon>
        <taxon>Spirobacillus</taxon>
    </lineage>
</organism>
<dbReference type="Gene3D" id="1.10.8.50">
    <property type="match status" value="1"/>
</dbReference>
<comment type="subunit">
    <text evidence="4">Monomer.</text>
</comment>
<dbReference type="SMART" id="SM00898">
    <property type="entry name" value="Fapy_DNA_glyco"/>
    <property type="match status" value="1"/>
</dbReference>
<dbReference type="PROSITE" id="PS51066">
    <property type="entry name" value="ZF_FPG_2"/>
    <property type="match status" value="1"/>
</dbReference>
<dbReference type="NCBIfam" id="TIGR00577">
    <property type="entry name" value="fpg"/>
    <property type="match status" value="1"/>
</dbReference>
<name>A0A369KP07_9BACT</name>
<gene>
    <name evidence="23" type="ORF">DCC88_05205</name>
</gene>
<dbReference type="EC" id="4.2.99.18" evidence="6"/>
<dbReference type="InterPro" id="IPR000214">
    <property type="entry name" value="Znf_DNA_glyclase/AP_lyase"/>
</dbReference>
<evidence type="ECO:0000256" key="5">
    <source>
        <dbReference type="ARBA" id="ARBA00012024"/>
    </source>
</evidence>
<evidence type="ECO:0000256" key="11">
    <source>
        <dbReference type="ARBA" id="ARBA00022801"/>
    </source>
</evidence>
<keyword evidence="16" id="KW-0511">Multifunctional enzyme</keyword>
<dbReference type="EMBL" id="QOVW01000061">
    <property type="protein sequence ID" value="RDB36399.1"/>
    <property type="molecule type" value="Genomic_DNA"/>
</dbReference>
<accession>A0A369KP07</accession>
<keyword evidence="14" id="KW-0234">DNA repair</keyword>
<dbReference type="SMART" id="SM01232">
    <property type="entry name" value="H2TH"/>
    <property type="match status" value="1"/>
</dbReference>
<dbReference type="InterPro" id="IPR012319">
    <property type="entry name" value="FPG_cat"/>
</dbReference>
<dbReference type="GO" id="GO:0006284">
    <property type="term" value="P:base-excision repair"/>
    <property type="evidence" value="ECO:0007669"/>
    <property type="project" value="InterPro"/>
</dbReference>
<dbReference type="NCBIfam" id="NF002211">
    <property type="entry name" value="PRK01103.1"/>
    <property type="match status" value="1"/>
</dbReference>
<dbReference type="SUPFAM" id="SSF46946">
    <property type="entry name" value="S13-like H2TH domain"/>
    <property type="match status" value="1"/>
</dbReference>
<keyword evidence="10 20" id="KW-0863">Zinc-finger</keyword>
<dbReference type="Pfam" id="PF06831">
    <property type="entry name" value="H2TH"/>
    <property type="match status" value="1"/>
</dbReference>
<evidence type="ECO:0000256" key="1">
    <source>
        <dbReference type="ARBA" id="ARBA00001668"/>
    </source>
</evidence>
<proteinExistence type="inferred from homology"/>
<evidence type="ECO:0000256" key="13">
    <source>
        <dbReference type="ARBA" id="ARBA00023125"/>
    </source>
</evidence>
<protein>
    <recommendedName>
        <fullName evidence="7">Formamidopyrimidine-DNA glycosylase</fullName>
        <ecNumber evidence="5">3.2.2.23</ecNumber>
        <ecNumber evidence="6">4.2.99.18</ecNumber>
    </recommendedName>
    <alternativeName>
        <fullName evidence="18">DNA-(apurinic or apyrimidinic site) lyase MutM</fullName>
    </alternativeName>
</protein>
<keyword evidence="12" id="KW-0862">Zinc</keyword>
<evidence type="ECO:0000259" key="22">
    <source>
        <dbReference type="PROSITE" id="PS51068"/>
    </source>
</evidence>
<keyword evidence="13" id="KW-0238">DNA-binding</keyword>
<dbReference type="Pfam" id="PF01149">
    <property type="entry name" value="Fapy_DNA_glyco"/>
    <property type="match status" value="1"/>
</dbReference>
<evidence type="ECO:0000256" key="18">
    <source>
        <dbReference type="ARBA" id="ARBA00030638"/>
    </source>
</evidence>
<dbReference type="SUPFAM" id="SSF81624">
    <property type="entry name" value="N-terminal domain of MutM-like DNA repair proteins"/>
    <property type="match status" value="1"/>
</dbReference>
<dbReference type="InterPro" id="IPR020629">
    <property type="entry name" value="FPG_Glyclase"/>
</dbReference>
<evidence type="ECO:0000256" key="19">
    <source>
        <dbReference type="ARBA" id="ARBA00044632"/>
    </source>
</evidence>
<dbReference type="InterPro" id="IPR035937">
    <property type="entry name" value="FPG_N"/>
</dbReference>
<dbReference type="Pfam" id="PF06827">
    <property type="entry name" value="zf-FPG_IleRS"/>
    <property type="match status" value="1"/>
</dbReference>
<evidence type="ECO:0000256" key="4">
    <source>
        <dbReference type="ARBA" id="ARBA00011245"/>
    </source>
</evidence>
<comment type="caution">
    <text evidence="23">The sequence shown here is derived from an EMBL/GenBank/DDBJ whole genome shotgun (WGS) entry which is preliminary data.</text>
</comment>
<dbReference type="PROSITE" id="PS51068">
    <property type="entry name" value="FPG_CAT"/>
    <property type="match status" value="1"/>
</dbReference>
<evidence type="ECO:0000313" key="23">
    <source>
        <dbReference type="EMBL" id="RDB36399.1"/>
    </source>
</evidence>
<evidence type="ECO:0000256" key="16">
    <source>
        <dbReference type="ARBA" id="ARBA00023268"/>
    </source>
</evidence>
<keyword evidence="9" id="KW-0227">DNA damage</keyword>
<evidence type="ECO:0000256" key="10">
    <source>
        <dbReference type="ARBA" id="ARBA00022771"/>
    </source>
</evidence>
<comment type="cofactor">
    <cofactor evidence="2">
        <name>Zn(2+)</name>
        <dbReference type="ChEBI" id="CHEBI:29105"/>
    </cofactor>
</comment>
<dbReference type="GO" id="GO:0034039">
    <property type="term" value="F:8-oxo-7,8-dihydroguanine DNA N-glycosylase activity"/>
    <property type="evidence" value="ECO:0007669"/>
    <property type="project" value="TreeGrafter"/>
</dbReference>
<comment type="catalytic activity">
    <reaction evidence="19">
        <text>2'-deoxyribonucleotide-(2'-deoxyribose 5'-phosphate)-2'-deoxyribonucleotide-DNA = a 3'-end 2'-deoxyribonucleotide-(2,3-dehydro-2,3-deoxyribose 5'-phosphate)-DNA + a 5'-end 5'-phospho-2'-deoxyribonucleoside-DNA + H(+)</text>
        <dbReference type="Rhea" id="RHEA:66592"/>
        <dbReference type="Rhea" id="RHEA-COMP:13180"/>
        <dbReference type="Rhea" id="RHEA-COMP:16897"/>
        <dbReference type="Rhea" id="RHEA-COMP:17067"/>
        <dbReference type="ChEBI" id="CHEBI:15378"/>
        <dbReference type="ChEBI" id="CHEBI:136412"/>
        <dbReference type="ChEBI" id="CHEBI:157695"/>
        <dbReference type="ChEBI" id="CHEBI:167181"/>
        <dbReference type="EC" id="4.2.99.18"/>
    </reaction>
</comment>
<evidence type="ECO:0000256" key="14">
    <source>
        <dbReference type="ARBA" id="ARBA00023204"/>
    </source>
</evidence>
<evidence type="ECO:0000256" key="12">
    <source>
        <dbReference type="ARBA" id="ARBA00022833"/>
    </source>
</evidence>
<feature type="domain" description="FPG-type" evidence="21">
    <location>
        <begin position="234"/>
        <end position="270"/>
    </location>
</feature>
<evidence type="ECO:0000259" key="21">
    <source>
        <dbReference type="PROSITE" id="PS51066"/>
    </source>
</evidence>
<keyword evidence="17 23" id="KW-0326">Glycosidase</keyword>
<dbReference type="EC" id="3.2.2.23" evidence="5"/>
<evidence type="ECO:0000256" key="2">
    <source>
        <dbReference type="ARBA" id="ARBA00001947"/>
    </source>
</evidence>
<dbReference type="PANTHER" id="PTHR22993">
    <property type="entry name" value="FORMAMIDOPYRIMIDINE-DNA GLYCOSYLASE"/>
    <property type="match status" value="1"/>
</dbReference>
<dbReference type="PANTHER" id="PTHR22993:SF9">
    <property type="entry name" value="FORMAMIDOPYRIMIDINE-DNA GLYCOSYLASE"/>
    <property type="match status" value="1"/>
</dbReference>
<keyword evidence="8" id="KW-0479">Metal-binding</keyword>
<dbReference type="SUPFAM" id="SSF57716">
    <property type="entry name" value="Glucocorticoid receptor-like (DNA-binding domain)"/>
    <property type="match status" value="1"/>
</dbReference>
<dbReference type="GO" id="GO:0003684">
    <property type="term" value="F:damaged DNA binding"/>
    <property type="evidence" value="ECO:0007669"/>
    <property type="project" value="InterPro"/>
</dbReference>
<dbReference type="GO" id="GO:0140078">
    <property type="term" value="F:class I DNA-(apurinic or apyrimidinic site) endonuclease activity"/>
    <property type="evidence" value="ECO:0007669"/>
    <property type="project" value="UniProtKB-EC"/>
</dbReference>
<dbReference type="InterPro" id="IPR015886">
    <property type="entry name" value="H2TH_FPG"/>
</dbReference>
<evidence type="ECO:0000256" key="17">
    <source>
        <dbReference type="ARBA" id="ARBA00023295"/>
    </source>
</evidence>
<evidence type="ECO:0000256" key="7">
    <source>
        <dbReference type="ARBA" id="ARBA00016240"/>
    </source>
</evidence>
<dbReference type="Proteomes" id="UP000253934">
    <property type="component" value="Unassembled WGS sequence"/>
</dbReference>
<dbReference type="AlphaFoldDB" id="A0A369KP07"/>
<evidence type="ECO:0000256" key="8">
    <source>
        <dbReference type="ARBA" id="ARBA00022723"/>
    </source>
</evidence>
<comment type="catalytic activity">
    <reaction evidence="1">
        <text>Hydrolysis of DNA containing ring-opened 7-methylguanine residues, releasing 2,6-diamino-4-hydroxy-5-(N-methyl)formamidopyrimidine.</text>
        <dbReference type="EC" id="3.2.2.23"/>
    </reaction>
</comment>
<keyword evidence="11 23" id="KW-0378">Hydrolase</keyword>
<evidence type="ECO:0000256" key="9">
    <source>
        <dbReference type="ARBA" id="ARBA00022763"/>
    </source>
</evidence>
<keyword evidence="15 23" id="KW-0456">Lyase</keyword>
<evidence type="ECO:0000256" key="3">
    <source>
        <dbReference type="ARBA" id="ARBA00009409"/>
    </source>
</evidence>
<evidence type="ECO:0000256" key="15">
    <source>
        <dbReference type="ARBA" id="ARBA00023239"/>
    </source>
</evidence>
<comment type="similarity">
    <text evidence="3">Belongs to the FPG family.</text>
</comment>
<feature type="domain" description="Formamidopyrimidine-DNA glycosylase catalytic" evidence="22">
    <location>
        <begin position="2"/>
        <end position="114"/>
    </location>
</feature>